<evidence type="ECO:0000313" key="1">
    <source>
        <dbReference type="EMBL" id="EDS99567.1"/>
    </source>
</evidence>
<name>B1FSA2_9BURK</name>
<protein>
    <submittedName>
        <fullName evidence="1">Uncharacterized protein</fullName>
    </submittedName>
</protein>
<dbReference type="Proteomes" id="UP000005463">
    <property type="component" value="Unassembled WGS sequence"/>
</dbReference>
<dbReference type="AlphaFoldDB" id="B1FSA2"/>
<evidence type="ECO:0000313" key="2">
    <source>
        <dbReference type="Proteomes" id="UP000005463"/>
    </source>
</evidence>
<accession>B1FSA2</accession>
<gene>
    <name evidence="1" type="ORF">BamIOP4010DRAFT_6915</name>
</gene>
<reference evidence="1 2" key="1">
    <citation type="submission" date="2008-03" db="EMBL/GenBank/DDBJ databases">
        <title>Sequencing of the draft genome and assembly of Burkholderia ambifaria IOP40-10.</title>
        <authorList>
            <consortium name="US DOE Joint Genome Institute (JGI-PGF)"/>
            <person name="Copeland A."/>
            <person name="Lucas S."/>
            <person name="Lapidus A."/>
            <person name="Glavina del Rio T."/>
            <person name="Dalin E."/>
            <person name="Tice H."/>
            <person name="Bruce D."/>
            <person name="Goodwin L."/>
            <person name="Pitluck S."/>
            <person name="Larimer F."/>
            <person name="Land M.L."/>
            <person name="Hauser L."/>
            <person name="Tiedje J."/>
            <person name="Richardson P."/>
        </authorList>
    </citation>
    <scope>NUCLEOTIDE SEQUENCE [LARGE SCALE GENOMIC DNA]</scope>
    <source>
        <strain evidence="1 2">IOP40-10</strain>
    </source>
</reference>
<sequence length="55" mass="6120">MSTWNFSAENAHVPTPMNIVTAVNSAAVPRWRIASANASGNVAPWRRSCCRRSYR</sequence>
<organism evidence="1 2">
    <name type="scientific">Burkholderia ambifaria IOP40-10</name>
    <dbReference type="NCBI Taxonomy" id="396596"/>
    <lineage>
        <taxon>Bacteria</taxon>
        <taxon>Pseudomonadati</taxon>
        <taxon>Pseudomonadota</taxon>
        <taxon>Betaproteobacteria</taxon>
        <taxon>Burkholderiales</taxon>
        <taxon>Burkholderiaceae</taxon>
        <taxon>Burkholderia</taxon>
        <taxon>Burkholderia cepacia complex</taxon>
    </lineage>
</organism>
<dbReference type="EMBL" id="ABLC01000562">
    <property type="protein sequence ID" value="EDS99567.1"/>
    <property type="molecule type" value="Genomic_DNA"/>
</dbReference>
<proteinExistence type="predicted"/>
<comment type="caution">
    <text evidence="1">The sequence shown here is derived from an EMBL/GenBank/DDBJ whole genome shotgun (WGS) entry which is preliminary data.</text>
</comment>